<evidence type="ECO:0000313" key="3">
    <source>
        <dbReference type="Proteomes" id="UP000619078"/>
    </source>
</evidence>
<comment type="caution">
    <text evidence="2">The sequence shown here is derived from an EMBL/GenBank/DDBJ whole genome shotgun (WGS) entry which is preliminary data.</text>
</comment>
<protein>
    <recommendedName>
        <fullName evidence="4">Lipoprotein</fullName>
    </recommendedName>
</protein>
<dbReference type="RefSeq" id="WP_191164239.1">
    <property type="nucleotide sequence ID" value="NZ_JACWMX010000006.1"/>
</dbReference>
<dbReference type="AlphaFoldDB" id="A0A926S328"/>
<gene>
    <name evidence="2" type="ORF">IDJ76_15410</name>
</gene>
<evidence type="ECO:0000313" key="2">
    <source>
        <dbReference type="EMBL" id="MBD1394497.1"/>
    </source>
</evidence>
<proteinExistence type="predicted"/>
<sequence length="57" mass="6786">MKNDLKKLALLLLFGAVALGGCAIENRGHRRYDRDDHGRYDRGRDRNHYNDHHYNNY</sequence>
<organism evidence="2 3">
    <name type="scientific">Mucilaginibacter glaciei</name>
    <dbReference type="NCBI Taxonomy" id="2772109"/>
    <lineage>
        <taxon>Bacteria</taxon>
        <taxon>Pseudomonadati</taxon>
        <taxon>Bacteroidota</taxon>
        <taxon>Sphingobacteriia</taxon>
        <taxon>Sphingobacteriales</taxon>
        <taxon>Sphingobacteriaceae</taxon>
        <taxon>Mucilaginibacter</taxon>
    </lineage>
</organism>
<name>A0A926S328_9SPHI</name>
<dbReference type="PROSITE" id="PS51257">
    <property type="entry name" value="PROKAR_LIPOPROTEIN"/>
    <property type="match status" value="1"/>
</dbReference>
<dbReference type="EMBL" id="JACWMX010000006">
    <property type="protein sequence ID" value="MBD1394497.1"/>
    <property type="molecule type" value="Genomic_DNA"/>
</dbReference>
<dbReference type="Proteomes" id="UP000619078">
    <property type="component" value="Unassembled WGS sequence"/>
</dbReference>
<accession>A0A926S328</accession>
<reference evidence="2" key="1">
    <citation type="submission" date="2020-09" db="EMBL/GenBank/DDBJ databases">
        <title>Novel species of Mucilaginibacter isolated from a glacier on the Tibetan Plateau.</title>
        <authorList>
            <person name="Liu Q."/>
            <person name="Xin Y.-H."/>
        </authorList>
    </citation>
    <scope>NUCLEOTIDE SEQUENCE</scope>
    <source>
        <strain evidence="2">ZB1P21</strain>
    </source>
</reference>
<feature type="compositionally biased region" description="Basic and acidic residues" evidence="1">
    <location>
        <begin position="32"/>
        <end position="57"/>
    </location>
</feature>
<feature type="region of interest" description="Disordered" evidence="1">
    <location>
        <begin position="31"/>
        <end position="57"/>
    </location>
</feature>
<evidence type="ECO:0000256" key="1">
    <source>
        <dbReference type="SAM" id="MobiDB-lite"/>
    </source>
</evidence>
<keyword evidence="3" id="KW-1185">Reference proteome</keyword>
<evidence type="ECO:0008006" key="4">
    <source>
        <dbReference type="Google" id="ProtNLM"/>
    </source>
</evidence>